<protein>
    <submittedName>
        <fullName evidence="1">Arp2/3 complex subunit 2/4</fullName>
    </submittedName>
</protein>
<dbReference type="GO" id="GO:0030041">
    <property type="term" value="P:actin filament polymerization"/>
    <property type="evidence" value="ECO:0007669"/>
    <property type="project" value="InterPro"/>
</dbReference>
<name>A0A8T1YNX3_ARASU</name>
<accession>A0A8T1YNX3</accession>
<organism evidence="1 2">
    <name type="scientific">Arabidopsis suecica</name>
    <name type="common">Swedish thale-cress</name>
    <name type="synonym">Cardaminopsis suecica</name>
    <dbReference type="NCBI Taxonomy" id="45249"/>
    <lineage>
        <taxon>Eukaryota</taxon>
        <taxon>Viridiplantae</taxon>
        <taxon>Streptophyta</taxon>
        <taxon>Embryophyta</taxon>
        <taxon>Tracheophyta</taxon>
        <taxon>Spermatophyta</taxon>
        <taxon>Magnoliopsida</taxon>
        <taxon>eudicotyledons</taxon>
        <taxon>Gunneridae</taxon>
        <taxon>Pentapetalae</taxon>
        <taxon>rosids</taxon>
        <taxon>malvids</taxon>
        <taxon>Brassicales</taxon>
        <taxon>Brassicaceae</taxon>
        <taxon>Camelineae</taxon>
        <taxon>Arabidopsis</taxon>
    </lineage>
</organism>
<dbReference type="GO" id="GO:0005885">
    <property type="term" value="C:Arp2/3 protein complex"/>
    <property type="evidence" value="ECO:0007669"/>
    <property type="project" value="InterPro"/>
</dbReference>
<dbReference type="Pfam" id="PF05856">
    <property type="entry name" value="ARPC4"/>
    <property type="match status" value="1"/>
</dbReference>
<proteinExistence type="predicted"/>
<dbReference type="InterPro" id="IPR008384">
    <property type="entry name" value="ARPC4"/>
</dbReference>
<gene>
    <name evidence="1" type="ORF">ISN44_As12g028860</name>
</gene>
<dbReference type="PANTHER" id="PTHR22629">
    <property type="entry name" value="ARP2/3 COMPLEX 20 KD SUBUNIT"/>
    <property type="match status" value="1"/>
</dbReference>
<evidence type="ECO:0000313" key="2">
    <source>
        <dbReference type="Proteomes" id="UP000694251"/>
    </source>
</evidence>
<keyword evidence="2" id="KW-1185">Reference proteome</keyword>
<dbReference type="OrthoDB" id="336240at2759"/>
<dbReference type="PANTHER" id="PTHR22629:SF0">
    <property type="entry name" value="ACTIN-RELATED PROTEIN 2_3 COMPLEX SUBUNIT 4"/>
    <property type="match status" value="1"/>
</dbReference>
<reference evidence="1 2" key="1">
    <citation type="submission" date="2020-12" db="EMBL/GenBank/DDBJ databases">
        <title>Concerted genomic and epigenomic changes stabilize Arabidopsis allopolyploids.</title>
        <authorList>
            <person name="Chen Z."/>
        </authorList>
    </citation>
    <scope>NUCLEOTIDE SEQUENCE [LARGE SCALE GENOMIC DNA]</scope>
    <source>
        <strain evidence="1">As9502</strain>
        <tissue evidence="1">Leaf</tissue>
    </source>
</reference>
<dbReference type="Proteomes" id="UP000694251">
    <property type="component" value="Chromosome 12"/>
</dbReference>
<evidence type="ECO:0000313" key="1">
    <source>
        <dbReference type="EMBL" id="KAG7547668.1"/>
    </source>
</evidence>
<dbReference type="EMBL" id="JAEFBJ010000012">
    <property type="protein sequence ID" value="KAG7547668.1"/>
    <property type="molecule type" value="Genomic_DNA"/>
</dbReference>
<dbReference type="GO" id="GO:0034314">
    <property type="term" value="P:Arp2/3 complex-mediated actin nucleation"/>
    <property type="evidence" value="ECO:0007669"/>
    <property type="project" value="InterPro"/>
</dbReference>
<dbReference type="AlphaFoldDB" id="A0A8T1YNX3"/>
<sequence length="133" mass="15028">MSAKAFQVPRRKPVQGYDISFLITNYYCEEMQKQKLIDFIIIQFMEDIEKKIRDLKESVNTRGKLVAIEFLKQFMYARDVSDCVDGSSPVEVTSVDIREDKGMASFQISGSTSKSISKGVMSVKTKVGVVLVL</sequence>
<comment type="caution">
    <text evidence="1">The sequence shown here is derived from an EMBL/GenBank/DDBJ whole genome shotgun (WGS) entry which is preliminary data.</text>
</comment>
<dbReference type="GO" id="GO:0051015">
    <property type="term" value="F:actin filament binding"/>
    <property type="evidence" value="ECO:0007669"/>
    <property type="project" value="TreeGrafter"/>
</dbReference>